<feature type="transmembrane region" description="Helical" evidence="5">
    <location>
        <begin position="124"/>
        <end position="143"/>
    </location>
</feature>
<evidence type="ECO:0000256" key="2">
    <source>
        <dbReference type="ARBA" id="ARBA00022692"/>
    </source>
</evidence>
<dbReference type="RefSeq" id="XP_033813428.1">
    <property type="nucleotide sequence ID" value="XM_033957537.1"/>
</dbReference>
<dbReference type="Pfam" id="PF03619">
    <property type="entry name" value="Solute_trans_a"/>
    <property type="match status" value="1"/>
</dbReference>
<dbReference type="OrthoDB" id="5832279at2759"/>
<name>A0A6P8S942_GEOSA</name>
<proteinExistence type="predicted"/>
<dbReference type="Proteomes" id="UP000515159">
    <property type="component" value="Chromosome 9"/>
</dbReference>
<dbReference type="GO" id="GO:0016020">
    <property type="term" value="C:membrane"/>
    <property type="evidence" value="ECO:0007669"/>
    <property type="project" value="UniProtKB-SubCell"/>
</dbReference>
<sequence length="348" mass="38791">MQTQYAGGVLAIERMQSRVPWNITNLLITNYSVPKACFSQPPTTAQLVRELNTLELSIFGILTFLTVLSLIIFIENAVYLSKKIRCSFKQKTLIWSSSVPTVISVLSCFGLWFPSSMMFVDMGINAYFSINFYLILMIMIQGFGGKEALVKTLENKALVISTGPCCCCCPCLPRMKMTMQKLNLFILGVCQLVFLKPVFTIIAIILWSNGSYDVEDISLTSSCVWIGTFLGVSMIIALWPLGILFRQAKVHLAEQNMGTKFALFQILLILTTLQNSIFSILASNGQIACSGLYSSKARAQLMHNHLLIVETFLLATVVRTKYRKRDEKAGYGRLPVIAVDDNTAVIKV</sequence>
<evidence type="ECO:0000256" key="3">
    <source>
        <dbReference type="ARBA" id="ARBA00022989"/>
    </source>
</evidence>
<dbReference type="SMART" id="SM01417">
    <property type="entry name" value="Solute_trans_a"/>
    <property type="match status" value="1"/>
</dbReference>
<gene>
    <name evidence="7" type="primary">SLC51A</name>
</gene>
<dbReference type="GeneID" id="117366308"/>
<feature type="transmembrane region" description="Helical" evidence="5">
    <location>
        <begin position="92"/>
        <end position="112"/>
    </location>
</feature>
<reference evidence="7" key="1">
    <citation type="submission" date="2025-08" db="UniProtKB">
        <authorList>
            <consortium name="RefSeq"/>
        </authorList>
    </citation>
    <scope>IDENTIFICATION</scope>
</reference>
<dbReference type="KEGG" id="gsh:117366308"/>
<accession>A0A6P8S942</accession>
<feature type="transmembrane region" description="Helical" evidence="5">
    <location>
        <begin position="219"/>
        <end position="241"/>
    </location>
</feature>
<evidence type="ECO:0000256" key="5">
    <source>
        <dbReference type="SAM" id="Phobius"/>
    </source>
</evidence>
<evidence type="ECO:0000256" key="1">
    <source>
        <dbReference type="ARBA" id="ARBA00004141"/>
    </source>
</evidence>
<feature type="transmembrane region" description="Helical" evidence="5">
    <location>
        <begin position="184"/>
        <end position="207"/>
    </location>
</feature>
<evidence type="ECO:0000313" key="6">
    <source>
        <dbReference type="Proteomes" id="UP000515159"/>
    </source>
</evidence>
<feature type="transmembrane region" description="Helical" evidence="5">
    <location>
        <begin position="301"/>
        <end position="318"/>
    </location>
</feature>
<evidence type="ECO:0000313" key="7">
    <source>
        <dbReference type="RefSeq" id="XP_033813428.1"/>
    </source>
</evidence>
<keyword evidence="4 5" id="KW-0472">Membrane</keyword>
<dbReference type="CTD" id="200931"/>
<dbReference type="InterPro" id="IPR005178">
    <property type="entry name" value="Ostalpha/TMEM184C"/>
</dbReference>
<keyword evidence="3 5" id="KW-1133">Transmembrane helix</keyword>
<protein>
    <submittedName>
        <fullName evidence="7">Organic solute transporter subunit alpha isoform X1</fullName>
    </submittedName>
</protein>
<comment type="subcellular location">
    <subcellularLocation>
        <location evidence="1">Membrane</location>
        <topology evidence="1">Multi-pass membrane protein</topology>
    </subcellularLocation>
</comment>
<keyword evidence="2 5" id="KW-0812">Transmembrane</keyword>
<dbReference type="PANTHER" id="PTHR23423">
    <property type="entry name" value="ORGANIC SOLUTE TRANSPORTER-RELATED"/>
    <property type="match status" value="1"/>
</dbReference>
<keyword evidence="6" id="KW-1185">Reference proteome</keyword>
<feature type="transmembrane region" description="Helical" evidence="5">
    <location>
        <begin position="56"/>
        <end position="80"/>
    </location>
</feature>
<organism evidence="6 7">
    <name type="scientific">Geotrypetes seraphini</name>
    <name type="common">Gaboon caecilian</name>
    <name type="synonym">Caecilia seraphini</name>
    <dbReference type="NCBI Taxonomy" id="260995"/>
    <lineage>
        <taxon>Eukaryota</taxon>
        <taxon>Metazoa</taxon>
        <taxon>Chordata</taxon>
        <taxon>Craniata</taxon>
        <taxon>Vertebrata</taxon>
        <taxon>Euteleostomi</taxon>
        <taxon>Amphibia</taxon>
        <taxon>Gymnophiona</taxon>
        <taxon>Geotrypetes</taxon>
    </lineage>
</organism>
<dbReference type="FunCoup" id="A0A6P8S942">
    <property type="interactions" value="33"/>
</dbReference>
<evidence type="ECO:0000256" key="4">
    <source>
        <dbReference type="ARBA" id="ARBA00023136"/>
    </source>
</evidence>
<feature type="transmembrane region" description="Helical" evidence="5">
    <location>
        <begin position="261"/>
        <end position="281"/>
    </location>
</feature>
<dbReference type="InParanoid" id="A0A6P8S942"/>
<dbReference type="AlphaFoldDB" id="A0A6P8S942"/>